<dbReference type="GO" id="GO:0005507">
    <property type="term" value="F:copper ion binding"/>
    <property type="evidence" value="ECO:0007669"/>
    <property type="project" value="InterPro"/>
</dbReference>
<dbReference type="PANTHER" id="PTHR11709">
    <property type="entry name" value="MULTI-COPPER OXIDASE"/>
    <property type="match status" value="1"/>
</dbReference>
<dbReference type="GO" id="GO:0030288">
    <property type="term" value="C:outer membrane-bounded periplasmic space"/>
    <property type="evidence" value="ECO:0007669"/>
    <property type="project" value="TreeGrafter"/>
</dbReference>
<protein>
    <submittedName>
        <fullName evidence="5">FtsP/CotA-like multicopper oxidase with cupredoxin domain</fullName>
    </submittedName>
</protein>
<feature type="domain" description="Plastocyanin-like" evidence="2">
    <location>
        <begin position="190"/>
        <end position="304"/>
    </location>
</feature>
<comment type="caution">
    <text evidence="5">The sequence shown here is derived from an EMBL/GenBank/DDBJ whole genome shotgun (WGS) entry which is preliminary data.</text>
</comment>
<keyword evidence="6" id="KW-1185">Reference proteome</keyword>
<gene>
    <name evidence="5" type="ORF">EV666_10581</name>
</gene>
<dbReference type="Proteomes" id="UP000294881">
    <property type="component" value="Unassembled WGS sequence"/>
</dbReference>
<dbReference type="PANTHER" id="PTHR11709:SF2">
    <property type="entry name" value="MULTICOPPER OXIDASE LPR1"/>
    <property type="match status" value="1"/>
</dbReference>
<name>A0A4R2GTA7_9HYPH</name>
<dbReference type="Gene3D" id="2.60.40.420">
    <property type="entry name" value="Cupredoxins - blue copper proteins"/>
    <property type="match status" value="3"/>
</dbReference>
<evidence type="ECO:0000313" key="5">
    <source>
        <dbReference type="EMBL" id="TCO13710.1"/>
    </source>
</evidence>
<feature type="region of interest" description="Disordered" evidence="1">
    <location>
        <begin position="30"/>
        <end position="56"/>
    </location>
</feature>
<dbReference type="AlphaFoldDB" id="A0A4R2GTA7"/>
<sequence length="488" mass="51623">MSHPFEPRPPNPGRRLFFMGFAATVLMLPAPAGAREEQEKEEREKKADREGQPKARAAVRLRAAPGKLRLKPEPAAETATLAFNDRIPGPLLRARQGESLSLELTNGLDEPLSLHWHGAGAPNALDGVDGLTGPAIAPGETRASGFTARHAGLFWYRPMRIGAVGRQTGSGLHGALIVDEPEPPAVAKDILLTLDDWALTEDAQLRPDFGTIAARAGAGRLGNWLTLNGAAPPQRVNVAPGSRLRLRLLNAANARTFALEFSGLAAHVIGVDGRPSAVFTPARDSLTLLPGGRYDLIVEAPAQPGAGGALQARLGDVGAPLLVVAATDAPPANAAPPITALPASDLPAAIRLQDSVRAALVIAGGATPGAPETAARFTDPARIWTVNGLSWPDAAKKPAFSVRSGRPVTLELKNATPWMQVLHIHGHHVRRLHNLDDGWEPYWLDVIAIPANQTSRVAFVAGERGKWLIGASIAERLDGGMAAWFEVT</sequence>
<dbReference type="Pfam" id="PF07731">
    <property type="entry name" value="Cu-oxidase_2"/>
    <property type="match status" value="1"/>
</dbReference>
<evidence type="ECO:0000256" key="1">
    <source>
        <dbReference type="SAM" id="MobiDB-lite"/>
    </source>
</evidence>
<dbReference type="GO" id="GO:0016491">
    <property type="term" value="F:oxidoreductase activity"/>
    <property type="evidence" value="ECO:0007669"/>
    <property type="project" value="InterPro"/>
</dbReference>
<dbReference type="OrthoDB" id="9757546at2"/>
<evidence type="ECO:0000259" key="4">
    <source>
        <dbReference type="Pfam" id="PF07732"/>
    </source>
</evidence>
<evidence type="ECO:0000313" key="6">
    <source>
        <dbReference type="Proteomes" id="UP000294881"/>
    </source>
</evidence>
<feature type="domain" description="Plastocyanin-like" evidence="4">
    <location>
        <begin position="72"/>
        <end position="182"/>
    </location>
</feature>
<dbReference type="Pfam" id="PF07732">
    <property type="entry name" value="Cu-oxidase_3"/>
    <property type="match status" value="1"/>
</dbReference>
<dbReference type="InterPro" id="IPR045087">
    <property type="entry name" value="Cu-oxidase_fam"/>
</dbReference>
<dbReference type="InterPro" id="IPR001117">
    <property type="entry name" value="Cu-oxidase_2nd"/>
</dbReference>
<organism evidence="5 6">
    <name type="scientific">Camelimonas lactis</name>
    <dbReference type="NCBI Taxonomy" id="659006"/>
    <lineage>
        <taxon>Bacteria</taxon>
        <taxon>Pseudomonadati</taxon>
        <taxon>Pseudomonadota</taxon>
        <taxon>Alphaproteobacteria</taxon>
        <taxon>Hyphomicrobiales</taxon>
        <taxon>Chelatococcaceae</taxon>
        <taxon>Camelimonas</taxon>
    </lineage>
</organism>
<evidence type="ECO:0000259" key="2">
    <source>
        <dbReference type="Pfam" id="PF00394"/>
    </source>
</evidence>
<dbReference type="InterPro" id="IPR011707">
    <property type="entry name" value="Cu-oxidase-like_N"/>
</dbReference>
<dbReference type="EMBL" id="SLWL01000005">
    <property type="protein sequence ID" value="TCO13710.1"/>
    <property type="molecule type" value="Genomic_DNA"/>
</dbReference>
<evidence type="ECO:0000259" key="3">
    <source>
        <dbReference type="Pfam" id="PF07731"/>
    </source>
</evidence>
<feature type="domain" description="Plastocyanin-like" evidence="3">
    <location>
        <begin position="375"/>
        <end position="487"/>
    </location>
</feature>
<dbReference type="Pfam" id="PF00394">
    <property type="entry name" value="Cu-oxidase"/>
    <property type="match status" value="1"/>
</dbReference>
<feature type="compositionally biased region" description="Basic and acidic residues" evidence="1">
    <location>
        <begin position="34"/>
        <end position="53"/>
    </location>
</feature>
<accession>A0A4R2GTA7</accession>
<dbReference type="InterPro" id="IPR011706">
    <property type="entry name" value="Cu-oxidase_C"/>
</dbReference>
<dbReference type="InterPro" id="IPR008972">
    <property type="entry name" value="Cupredoxin"/>
</dbReference>
<dbReference type="SUPFAM" id="SSF49503">
    <property type="entry name" value="Cupredoxins"/>
    <property type="match status" value="3"/>
</dbReference>
<reference evidence="5 6" key="1">
    <citation type="submission" date="2019-03" db="EMBL/GenBank/DDBJ databases">
        <title>Genomic Encyclopedia of Type Strains, Phase IV (KMG-IV): sequencing the most valuable type-strain genomes for metagenomic binning, comparative biology and taxonomic classification.</title>
        <authorList>
            <person name="Goeker M."/>
        </authorList>
    </citation>
    <scope>NUCLEOTIDE SEQUENCE [LARGE SCALE GENOMIC DNA]</scope>
    <source>
        <strain evidence="5 6">DSM 22958</strain>
    </source>
</reference>
<proteinExistence type="predicted"/>